<dbReference type="AlphaFoldDB" id="A0A9D4G0Y0"/>
<protein>
    <submittedName>
        <fullName evidence="1">Uncharacterized protein</fullName>
    </submittedName>
</protein>
<sequence length="141" mass="15973">MFGCHKKQHVISCHFIIYLDKTDAVGGQSLIVAAFDFGTTYSGYAFSFKHSPNEIKTNKSWNAMSGNLISLKTPTSVLLNEDGEFDSFGFDAEDKYVSLAADGKHHGWRLFRRFKMVLHNQKVVHIPTMVLKIQLNECPLF</sequence>
<dbReference type="PANTHER" id="PTHR14187:SF5">
    <property type="entry name" value="HEAT SHOCK 70 KDA PROTEIN 12A"/>
    <property type="match status" value="1"/>
</dbReference>
<keyword evidence="2" id="KW-1185">Reference proteome</keyword>
<comment type="caution">
    <text evidence="1">The sequence shown here is derived from an EMBL/GenBank/DDBJ whole genome shotgun (WGS) entry which is preliminary data.</text>
</comment>
<proteinExistence type="predicted"/>
<accession>A0A9D4G0Y0</accession>
<dbReference type="Gene3D" id="3.30.420.40">
    <property type="match status" value="1"/>
</dbReference>
<gene>
    <name evidence="1" type="ORF">DPMN_136492</name>
</gene>
<name>A0A9D4G0Y0_DREPO</name>
<dbReference type="PANTHER" id="PTHR14187">
    <property type="entry name" value="ALPHA KINASE/ELONGATION FACTOR 2 KINASE"/>
    <property type="match status" value="1"/>
</dbReference>
<reference evidence="1" key="1">
    <citation type="journal article" date="2019" name="bioRxiv">
        <title>The Genome of the Zebra Mussel, Dreissena polymorpha: A Resource for Invasive Species Research.</title>
        <authorList>
            <person name="McCartney M.A."/>
            <person name="Auch B."/>
            <person name="Kono T."/>
            <person name="Mallez S."/>
            <person name="Zhang Y."/>
            <person name="Obille A."/>
            <person name="Becker A."/>
            <person name="Abrahante J.E."/>
            <person name="Garbe J."/>
            <person name="Badalamenti J.P."/>
            <person name="Herman A."/>
            <person name="Mangelson H."/>
            <person name="Liachko I."/>
            <person name="Sullivan S."/>
            <person name="Sone E.D."/>
            <person name="Koren S."/>
            <person name="Silverstein K.A.T."/>
            <person name="Beckman K.B."/>
            <person name="Gohl D.M."/>
        </authorList>
    </citation>
    <scope>NUCLEOTIDE SEQUENCE</scope>
    <source>
        <strain evidence="1">Duluth1</strain>
        <tissue evidence="1">Whole animal</tissue>
    </source>
</reference>
<evidence type="ECO:0000313" key="1">
    <source>
        <dbReference type="EMBL" id="KAH3808141.1"/>
    </source>
</evidence>
<evidence type="ECO:0000313" key="2">
    <source>
        <dbReference type="Proteomes" id="UP000828390"/>
    </source>
</evidence>
<reference evidence="1" key="2">
    <citation type="submission" date="2020-11" db="EMBL/GenBank/DDBJ databases">
        <authorList>
            <person name="McCartney M.A."/>
            <person name="Auch B."/>
            <person name="Kono T."/>
            <person name="Mallez S."/>
            <person name="Becker A."/>
            <person name="Gohl D.M."/>
            <person name="Silverstein K.A.T."/>
            <person name="Koren S."/>
            <person name="Bechman K.B."/>
            <person name="Herman A."/>
            <person name="Abrahante J.E."/>
            <person name="Garbe J."/>
        </authorList>
    </citation>
    <scope>NUCLEOTIDE SEQUENCE</scope>
    <source>
        <strain evidence="1">Duluth1</strain>
        <tissue evidence="1">Whole animal</tissue>
    </source>
</reference>
<dbReference type="EMBL" id="JAIWYP010000006">
    <property type="protein sequence ID" value="KAH3808141.1"/>
    <property type="molecule type" value="Genomic_DNA"/>
</dbReference>
<organism evidence="1 2">
    <name type="scientific">Dreissena polymorpha</name>
    <name type="common">Zebra mussel</name>
    <name type="synonym">Mytilus polymorpha</name>
    <dbReference type="NCBI Taxonomy" id="45954"/>
    <lineage>
        <taxon>Eukaryota</taxon>
        <taxon>Metazoa</taxon>
        <taxon>Spiralia</taxon>
        <taxon>Lophotrochozoa</taxon>
        <taxon>Mollusca</taxon>
        <taxon>Bivalvia</taxon>
        <taxon>Autobranchia</taxon>
        <taxon>Heteroconchia</taxon>
        <taxon>Euheterodonta</taxon>
        <taxon>Imparidentia</taxon>
        <taxon>Neoheterodontei</taxon>
        <taxon>Myida</taxon>
        <taxon>Dreissenoidea</taxon>
        <taxon>Dreissenidae</taxon>
        <taxon>Dreissena</taxon>
    </lineage>
</organism>
<dbReference type="Proteomes" id="UP000828390">
    <property type="component" value="Unassembled WGS sequence"/>
</dbReference>